<feature type="non-terminal residue" evidence="1">
    <location>
        <position position="54"/>
    </location>
</feature>
<comment type="caution">
    <text evidence="1">The sequence shown here is derived from an EMBL/GenBank/DDBJ whole genome shotgun (WGS) entry which is preliminary data.</text>
</comment>
<reference evidence="1 2" key="1">
    <citation type="journal article" date="2019" name="Sci. Rep.">
        <title>Orb-weaving spider Araneus ventricosus genome elucidates the spidroin gene catalogue.</title>
        <authorList>
            <person name="Kono N."/>
            <person name="Nakamura H."/>
            <person name="Ohtoshi R."/>
            <person name="Moran D.A.P."/>
            <person name="Shinohara A."/>
            <person name="Yoshida Y."/>
            <person name="Fujiwara M."/>
            <person name="Mori M."/>
            <person name="Tomita M."/>
            <person name="Arakawa K."/>
        </authorList>
    </citation>
    <scope>NUCLEOTIDE SEQUENCE [LARGE SCALE GENOMIC DNA]</scope>
</reference>
<dbReference type="AlphaFoldDB" id="A0A4Y2NXM1"/>
<evidence type="ECO:0000313" key="2">
    <source>
        <dbReference type="Proteomes" id="UP000499080"/>
    </source>
</evidence>
<proteinExistence type="predicted"/>
<dbReference type="Proteomes" id="UP000499080">
    <property type="component" value="Unassembled WGS sequence"/>
</dbReference>
<sequence>MFNILWDYNYFLTKTYFCFPEGPSRKRSRLEAEPAMFSNVKETKDAHEKKPSLM</sequence>
<evidence type="ECO:0000313" key="1">
    <source>
        <dbReference type="EMBL" id="GBN43449.1"/>
    </source>
</evidence>
<protein>
    <submittedName>
        <fullName evidence="1">Uncharacterized protein</fullName>
    </submittedName>
</protein>
<organism evidence="1 2">
    <name type="scientific">Araneus ventricosus</name>
    <name type="common">Orbweaver spider</name>
    <name type="synonym">Epeira ventricosa</name>
    <dbReference type="NCBI Taxonomy" id="182803"/>
    <lineage>
        <taxon>Eukaryota</taxon>
        <taxon>Metazoa</taxon>
        <taxon>Ecdysozoa</taxon>
        <taxon>Arthropoda</taxon>
        <taxon>Chelicerata</taxon>
        <taxon>Arachnida</taxon>
        <taxon>Araneae</taxon>
        <taxon>Araneomorphae</taxon>
        <taxon>Entelegynae</taxon>
        <taxon>Araneoidea</taxon>
        <taxon>Araneidae</taxon>
        <taxon>Araneus</taxon>
    </lineage>
</organism>
<gene>
    <name evidence="1" type="ORF">AVEN_77258_1</name>
</gene>
<name>A0A4Y2NXM1_ARAVE</name>
<accession>A0A4Y2NXM1</accession>
<dbReference type="EMBL" id="BGPR01129972">
    <property type="protein sequence ID" value="GBN43449.1"/>
    <property type="molecule type" value="Genomic_DNA"/>
</dbReference>
<keyword evidence="2" id="KW-1185">Reference proteome</keyword>